<dbReference type="GO" id="GO:0005886">
    <property type="term" value="C:plasma membrane"/>
    <property type="evidence" value="ECO:0007669"/>
    <property type="project" value="UniProtKB-SubCell"/>
</dbReference>
<evidence type="ECO:0008006" key="11">
    <source>
        <dbReference type="Google" id="ProtNLM"/>
    </source>
</evidence>
<evidence type="ECO:0000256" key="2">
    <source>
        <dbReference type="ARBA" id="ARBA00008929"/>
    </source>
</evidence>
<evidence type="ECO:0000313" key="9">
    <source>
        <dbReference type="EMBL" id="CAG4883498.1"/>
    </source>
</evidence>
<keyword evidence="6 7" id="KW-0472">Membrane</keyword>
<evidence type="ECO:0000256" key="3">
    <source>
        <dbReference type="ARBA" id="ARBA00022475"/>
    </source>
</evidence>
<proteinExistence type="inferred from homology"/>
<dbReference type="AlphaFoldDB" id="A0A916N213"/>
<gene>
    <name evidence="8" type="ORF">GTOL_11196</name>
    <name evidence="9" type="ORF">GTOL_11381</name>
</gene>
<feature type="transmembrane region" description="Helical" evidence="7">
    <location>
        <begin position="362"/>
        <end position="382"/>
    </location>
</feature>
<reference evidence="8" key="1">
    <citation type="submission" date="2021-04" db="EMBL/GenBank/DDBJ databases">
        <authorList>
            <person name="Hornung B."/>
        </authorList>
    </citation>
    <scope>NUCLEOTIDE SEQUENCE</scope>
    <source>
        <strain evidence="8">G5G6</strain>
    </source>
</reference>
<comment type="caution">
    <text evidence="8">The sequence shown here is derived from an EMBL/GenBank/DDBJ whole genome shotgun (WGS) entry which is preliminary data.</text>
</comment>
<keyword evidence="10" id="KW-1185">Reference proteome</keyword>
<evidence type="ECO:0000256" key="7">
    <source>
        <dbReference type="SAM" id="Phobius"/>
    </source>
</evidence>
<sequence>MEALYDVAPYIGYVYPNETIIPWTVLIALYPYLTGLVAGAFTVSSMYHVFGMQRFKPAARLALLTSLCCMVIVPLCLLTHLGHPERAFNAMITPHWSSAFAVFGFAAAGYTLLLLLESWFVFRPYIVEQAQQRKGALGLLYRVLSLGSHDLSEAAMRVDRKWIFALAVIGIPGAHGLHGYVGFVFGSLKSREWWSSDLMPPIFLFSAIISGTALLIVLYVISSLLRKKTVDLPCLKGMAYALWGFMMFALVLEGVEFGALVYRGREGVDMIMEYVRGPLFIPFFTLQLGIGSVLPIVLLSFMMWRGTTGKALITGVTTCAVLVLLAVFMMRWNVVIGGQEISKTGRGLLTYHLHFLGREGGLVAACLLATPFALLSFLVRILPPWDDQATT</sequence>
<feature type="transmembrane region" description="Helical" evidence="7">
    <location>
        <begin position="95"/>
        <end position="116"/>
    </location>
</feature>
<dbReference type="PANTHER" id="PTHR34856">
    <property type="entry name" value="PROTEIN NRFD"/>
    <property type="match status" value="1"/>
</dbReference>
<comment type="similarity">
    <text evidence="2">Belongs to the NrfD family.</text>
</comment>
<feature type="transmembrane region" description="Helical" evidence="7">
    <location>
        <begin position="203"/>
        <end position="225"/>
    </location>
</feature>
<comment type="subcellular location">
    <subcellularLocation>
        <location evidence="1">Cell membrane</location>
        <topology evidence="1">Multi-pass membrane protein</topology>
    </subcellularLocation>
</comment>
<dbReference type="EMBL" id="CAJQUM010000001">
    <property type="protein sequence ID" value="CAG4883314.1"/>
    <property type="molecule type" value="Genomic_DNA"/>
</dbReference>
<evidence type="ECO:0000256" key="4">
    <source>
        <dbReference type="ARBA" id="ARBA00022692"/>
    </source>
</evidence>
<dbReference type="EMBL" id="CAJQUM010000001">
    <property type="protein sequence ID" value="CAG4883498.1"/>
    <property type="molecule type" value="Genomic_DNA"/>
</dbReference>
<keyword evidence="3" id="KW-1003">Cell membrane</keyword>
<protein>
    <recommendedName>
        <fullName evidence="11">Polysulfide reductase</fullName>
    </recommendedName>
</protein>
<evidence type="ECO:0000313" key="10">
    <source>
        <dbReference type="Proteomes" id="UP000742786"/>
    </source>
</evidence>
<organism evidence="8 10">
    <name type="scientific">Georgfuchsia toluolica</name>
    <dbReference type="NCBI Taxonomy" id="424218"/>
    <lineage>
        <taxon>Bacteria</taxon>
        <taxon>Pseudomonadati</taxon>
        <taxon>Pseudomonadota</taxon>
        <taxon>Betaproteobacteria</taxon>
        <taxon>Nitrosomonadales</taxon>
        <taxon>Sterolibacteriaceae</taxon>
        <taxon>Georgfuchsia</taxon>
    </lineage>
</organism>
<dbReference type="InterPro" id="IPR052049">
    <property type="entry name" value="Electron_transfer_protein"/>
</dbReference>
<feature type="transmembrane region" description="Helical" evidence="7">
    <location>
        <begin position="162"/>
        <end position="183"/>
    </location>
</feature>
<dbReference type="PANTHER" id="PTHR34856:SF2">
    <property type="entry name" value="PROTEIN NRFD"/>
    <property type="match status" value="1"/>
</dbReference>
<dbReference type="RefSeq" id="WP_220635293.1">
    <property type="nucleotide sequence ID" value="NZ_CAJQUM010000001.1"/>
</dbReference>
<accession>A0A916N213</accession>
<keyword evidence="5 7" id="KW-1133">Transmembrane helix</keyword>
<keyword evidence="4 7" id="KW-0812">Transmembrane</keyword>
<evidence type="ECO:0000313" key="8">
    <source>
        <dbReference type="EMBL" id="CAG4883314.1"/>
    </source>
</evidence>
<feature type="transmembrane region" description="Helical" evidence="7">
    <location>
        <begin position="237"/>
        <end position="259"/>
    </location>
</feature>
<name>A0A916N213_9PROT</name>
<evidence type="ECO:0000256" key="6">
    <source>
        <dbReference type="ARBA" id="ARBA00023136"/>
    </source>
</evidence>
<evidence type="ECO:0000256" key="5">
    <source>
        <dbReference type="ARBA" id="ARBA00022989"/>
    </source>
</evidence>
<dbReference type="InterPro" id="IPR005614">
    <property type="entry name" value="NrfD-like"/>
</dbReference>
<dbReference type="Pfam" id="PF03916">
    <property type="entry name" value="NrfD"/>
    <property type="match status" value="1"/>
</dbReference>
<dbReference type="Proteomes" id="UP000742786">
    <property type="component" value="Unassembled WGS sequence"/>
</dbReference>
<feature type="transmembrane region" description="Helical" evidence="7">
    <location>
        <begin position="20"/>
        <end position="49"/>
    </location>
</feature>
<dbReference type="Gene3D" id="1.20.1630.10">
    <property type="entry name" value="Formate dehydrogenase/DMSO reductase domain"/>
    <property type="match status" value="1"/>
</dbReference>
<feature type="transmembrane region" description="Helical" evidence="7">
    <location>
        <begin position="311"/>
        <end position="330"/>
    </location>
</feature>
<feature type="transmembrane region" description="Helical" evidence="7">
    <location>
        <begin position="61"/>
        <end position="83"/>
    </location>
</feature>
<evidence type="ECO:0000256" key="1">
    <source>
        <dbReference type="ARBA" id="ARBA00004651"/>
    </source>
</evidence>
<feature type="transmembrane region" description="Helical" evidence="7">
    <location>
        <begin position="279"/>
        <end position="304"/>
    </location>
</feature>